<evidence type="ECO:0000313" key="2">
    <source>
        <dbReference type="EMBL" id="KYG04887.1"/>
    </source>
</evidence>
<comment type="caution">
    <text evidence="2">The sequence shown here is derived from an EMBL/GenBank/DDBJ whole genome shotgun (WGS) entry which is preliminary data.</text>
</comment>
<accession>A0A150TJY4</accession>
<organism evidence="2 3">
    <name type="scientific">Sorangium cellulosum</name>
    <name type="common">Polyangium cellulosum</name>
    <dbReference type="NCBI Taxonomy" id="56"/>
    <lineage>
        <taxon>Bacteria</taxon>
        <taxon>Pseudomonadati</taxon>
        <taxon>Myxococcota</taxon>
        <taxon>Polyangia</taxon>
        <taxon>Polyangiales</taxon>
        <taxon>Polyangiaceae</taxon>
        <taxon>Sorangium</taxon>
    </lineage>
</organism>
<dbReference type="Proteomes" id="UP000075502">
    <property type="component" value="Unassembled WGS sequence"/>
</dbReference>
<feature type="compositionally biased region" description="Pro residues" evidence="1">
    <location>
        <begin position="182"/>
        <end position="198"/>
    </location>
</feature>
<dbReference type="EMBL" id="JEME01002241">
    <property type="protein sequence ID" value="KYG04887.1"/>
    <property type="molecule type" value="Genomic_DNA"/>
</dbReference>
<protein>
    <submittedName>
        <fullName evidence="2">Uncharacterized protein</fullName>
    </submittedName>
</protein>
<reference evidence="2 3" key="1">
    <citation type="submission" date="2014-02" db="EMBL/GenBank/DDBJ databases">
        <title>The small core and large imbalanced accessory genome model reveals a collaborative survival strategy of Sorangium cellulosum strains in nature.</title>
        <authorList>
            <person name="Han K."/>
            <person name="Peng R."/>
            <person name="Blom J."/>
            <person name="Li Y.-Z."/>
        </authorList>
    </citation>
    <scope>NUCLEOTIDE SEQUENCE [LARGE SCALE GENOMIC DNA]</scope>
    <source>
        <strain evidence="2 3">So0007-03</strain>
    </source>
</reference>
<sequence>MMMWVGLLSAACAPSLEAEIEVDAPGLEAMIDSPGMPGENGVPKAAWHTWKGTVATILSKPMLDEETGDYSQAIVDSGILADPGGLEIFKHVRECTLGGVEFKETVLEGMVLGASKWEADGLEEAMIENVLECVVAFVNDMTEGVEILITGPNVGGANDGITYPEYIHGEAVWCAHTRPISGTPPTPGGPPNPSTPPNPSALVDVFVTVYPTSKFVRGCGVNAKDALRQRVCDVPDDCGLTFGGILEMSPQCKEVGPPGQGLYECHGKPCTMTKLLDYEPDWCDPPT</sequence>
<gene>
    <name evidence="2" type="ORF">BE21_44130</name>
</gene>
<proteinExistence type="predicted"/>
<dbReference type="AlphaFoldDB" id="A0A150TJY4"/>
<name>A0A150TJY4_SORCE</name>
<evidence type="ECO:0000256" key="1">
    <source>
        <dbReference type="SAM" id="MobiDB-lite"/>
    </source>
</evidence>
<feature type="region of interest" description="Disordered" evidence="1">
    <location>
        <begin position="178"/>
        <end position="198"/>
    </location>
</feature>
<evidence type="ECO:0000313" key="3">
    <source>
        <dbReference type="Proteomes" id="UP000075502"/>
    </source>
</evidence>